<dbReference type="PANTHER" id="PTHR35526">
    <property type="entry name" value="ANTI-SIGMA-F FACTOR RSBW-RELATED"/>
    <property type="match status" value="1"/>
</dbReference>
<evidence type="ECO:0000259" key="2">
    <source>
        <dbReference type="Pfam" id="PF13581"/>
    </source>
</evidence>
<sequence>MTSPRMRPPTARMRRYELTAGDGVVRECRELTGQALCDWFGPAGDPGQVAAEDALLLVSEVVTNAFTHGGVPYELRLDRTDGRLWVQVSDTSPVRPRPHGPHHADRPSGHGLYLLGRLADAWGCVPRSSGKAVWFEVEVLRRAGHASPSPSPA</sequence>
<keyword evidence="1" id="KW-0418">Kinase</keyword>
<dbReference type="EMBL" id="JACHJY010000007">
    <property type="protein sequence ID" value="MBB4983785.1"/>
    <property type="molecule type" value="Genomic_DNA"/>
</dbReference>
<dbReference type="CDD" id="cd16936">
    <property type="entry name" value="HATPase_RsbW-like"/>
    <property type="match status" value="1"/>
</dbReference>
<dbReference type="InterPro" id="IPR003594">
    <property type="entry name" value="HATPase_dom"/>
</dbReference>
<proteinExistence type="predicted"/>
<dbReference type="InterPro" id="IPR050267">
    <property type="entry name" value="Anti-sigma-factor_SerPK"/>
</dbReference>
<name>A0A7W7U2E2_9ACTN</name>
<comment type="caution">
    <text evidence="3">The sequence shown here is derived from an EMBL/GenBank/DDBJ whole genome shotgun (WGS) entry which is preliminary data.</text>
</comment>
<dbReference type="AlphaFoldDB" id="A0A7W7U2E2"/>
<gene>
    <name evidence="3" type="ORF">GGE06_004731</name>
</gene>
<protein>
    <submittedName>
        <fullName evidence="3">Anti-sigma regulatory factor (Ser/Thr protein kinase)</fullName>
    </submittedName>
</protein>
<evidence type="ECO:0000313" key="4">
    <source>
        <dbReference type="Proteomes" id="UP000582643"/>
    </source>
</evidence>
<keyword evidence="4" id="KW-1185">Reference proteome</keyword>
<accession>A0A7W7U2E2</accession>
<keyword evidence="1" id="KW-0808">Transferase</keyword>
<dbReference type="Proteomes" id="UP000582643">
    <property type="component" value="Unassembled WGS sequence"/>
</dbReference>
<dbReference type="Gene3D" id="3.30.565.10">
    <property type="entry name" value="Histidine kinase-like ATPase, C-terminal domain"/>
    <property type="match status" value="1"/>
</dbReference>
<reference evidence="3 4" key="1">
    <citation type="submission" date="2020-08" db="EMBL/GenBank/DDBJ databases">
        <title>Genomic Encyclopedia of Type Strains, Phase III (KMG-III): the genomes of soil and plant-associated and newly described type strains.</title>
        <authorList>
            <person name="Whitman W."/>
        </authorList>
    </citation>
    <scope>NUCLEOTIDE SEQUENCE [LARGE SCALE GENOMIC DNA]</scope>
    <source>
        <strain evidence="3 4">SFB5A</strain>
    </source>
</reference>
<dbReference type="SUPFAM" id="SSF55874">
    <property type="entry name" value="ATPase domain of HSP90 chaperone/DNA topoisomerase II/histidine kinase"/>
    <property type="match status" value="1"/>
</dbReference>
<dbReference type="InterPro" id="IPR036890">
    <property type="entry name" value="HATPase_C_sf"/>
</dbReference>
<dbReference type="PANTHER" id="PTHR35526:SF3">
    <property type="entry name" value="ANTI-SIGMA-F FACTOR RSBW"/>
    <property type="match status" value="1"/>
</dbReference>
<dbReference type="Pfam" id="PF13581">
    <property type="entry name" value="HATPase_c_2"/>
    <property type="match status" value="1"/>
</dbReference>
<dbReference type="RefSeq" id="WP_184931620.1">
    <property type="nucleotide sequence ID" value="NZ_JACHJY010000007.1"/>
</dbReference>
<dbReference type="GO" id="GO:0004674">
    <property type="term" value="F:protein serine/threonine kinase activity"/>
    <property type="evidence" value="ECO:0007669"/>
    <property type="project" value="UniProtKB-KW"/>
</dbReference>
<organism evidence="3 4">
    <name type="scientific">Streptomyces nymphaeiformis</name>
    <dbReference type="NCBI Taxonomy" id="2663842"/>
    <lineage>
        <taxon>Bacteria</taxon>
        <taxon>Bacillati</taxon>
        <taxon>Actinomycetota</taxon>
        <taxon>Actinomycetes</taxon>
        <taxon>Kitasatosporales</taxon>
        <taxon>Streptomycetaceae</taxon>
        <taxon>Streptomyces</taxon>
    </lineage>
</organism>
<keyword evidence="1" id="KW-0723">Serine/threonine-protein kinase</keyword>
<evidence type="ECO:0000313" key="3">
    <source>
        <dbReference type="EMBL" id="MBB4983785.1"/>
    </source>
</evidence>
<evidence type="ECO:0000256" key="1">
    <source>
        <dbReference type="ARBA" id="ARBA00022527"/>
    </source>
</evidence>
<feature type="domain" description="Histidine kinase/HSP90-like ATPase" evidence="2">
    <location>
        <begin position="49"/>
        <end position="134"/>
    </location>
</feature>